<name>A0ACB8T5P1_9AGAM</name>
<organism evidence="1 2">
    <name type="scientific">Artomyces pyxidatus</name>
    <dbReference type="NCBI Taxonomy" id="48021"/>
    <lineage>
        <taxon>Eukaryota</taxon>
        <taxon>Fungi</taxon>
        <taxon>Dikarya</taxon>
        <taxon>Basidiomycota</taxon>
        <taxon>Agaricomycotina</taxon>
        <taxon>Agaricomycetes</taxon>
        <taxon>Russulales</taxon>
        <taxon>Auriscalpiaceae</taxon>
        <taxon>Artomyces</taxon>
    </lineage>
</organism>
<gene>
    <name evidence="1" type="ORF">BV25DRAFT_1990437</name>
</gene>
<evidence type="ECO:0000313" key="2">
    <source>
        <dbReference type="Proteomes" id="UP000814140"/>
    </source>
</evidence>
<reference evidence="1" key="1">
    <citation type="submission" date="2021-03" db="EMBL/GenBank/DDBJ databases">
        <authorList>
            <consortium name="DOE Joint Genome Institute"/>
            <person name="Ahrendt S."/>
            <person name="Looney B.P."/>
            <person name="Miyauchi S."/>
            <person name="Morin E."/>
            <person name="Drula E."/>
            <person name="Courty P.E."/>
            <person name="Chicoki N."/>
            <person name="Fauchery L."/>
            <person name="Kohler A."/>
            <person name="Kuo A."/>
            <person name="Labutti K."/>
            <person name="Pangilinan J."/>
            <person name="Lipzen A."/>
            <person name="Riley R."/>
            <person name="Andreopoulos W."/>
            <person name="He G."/>
            <person name="Johnson J."/>
            <person name="Barry K.W."/>
            <person name="Grigoriev I.V."/>
            <person name="Nagy L."/>
            <person name="Hibbett D."/>
            <person name="Henrissat B."/>
            <person name="Matheny P.B."/>
            <person name="Labbe J."/>
            <person name="Martin F."/>
        </authorList>
    </citation>
    <scope>NUCLEOTIDE SEQUENCE</scope>
    <source>
        <strain evidence="1">HHB10654</strain>
    </source>
</reference>
<accession>A0ACB8T5P1</accession>
<proteinExistence type="predicted"/>
<evidence type="ECO:0000313" key="1">
    <source>
        <dbReference type="EMBL" id="KAI0063858.1"/>
    </source>
</evidence>
<comment type="caution">
    <text evidence="1">The sequence shown here is derived from an EMBL/GenBank/DDBJ whole genome shotgun (WGS) entry which is preliminary data.</text>
</comment>
<keyword evidence="2" id="KW-1185">Reference proteome</keyword>
<sequence>MHIPFISPARKRLERRKGGGGKGGGGKGGGGDGGGGSSSGGRSVPVSSLPAGKSSATTSGAGGGRPIVIPPGQPFSGRSAGGGTRTQVYGTNVYGSGYPGTANVRGVAGLGLPFYFWPVVWGGAGFGAGSYLHDEGEYGEPDNSTRPGGPMAQAQFQSNSTGSIFHVLSDNSTVASLITSINANCSSDLSLSNSSTVPTAYDATNATDPKPEQAVQYYRSSSVVLTLDGYNDTAALNNDTNAPATPLPSGIDTTLLGCLNDTIGSSVPLVDAGLRWGPPNVLSLSLLSLVVFRLLAF</sequence>
<protein>
    <submittedName>
        <fullName evidence="1">Uncharacterized protein</fullName>
    </submittedName>
</protein>
<dbReference type="EMBL" id="MU277201">
    <property type="protein sequence ID" value="KAI0063858.1"/>
    <property type="molecule type" value="Genomic_DNA"/>
</dbReference>
<dbReference type="Proteomes" id="UP000814140">
    <property type="component" value="Unassembled WGS sequence"/>
</dbReference>
<reference evidence="1" key="2">
    <citation type="journal article" date="2022" name="New Phytol.">
        <title>Evolutionary transition to the ectomycorrhizal habit in the genomes of a hyperdiverse lineage of mushroom-forming fungi.</title>
        <authorList>
            <person name="Looney B."/>
            <person name="Miyauchi S."/>
            <person name="Morin E."/>
            <person name="Drula E."/>
            <person name="Courty P.E."/>
            <person name="Kohler A."/>
            <person name="Kuo A."/>
            <person name="LaButti K."/>
            <person name="Pangilinan J."/>
            <person name="Lipzen A."/>
            <person name="Riley R."/>
            <person name="Andreopoulos W."/>
            <person name="He G."/>
            <person name="Johnson J."/>
            <person name="Nolan M."/>
            <person name="Tritt A."/>
            <person name="Barry K.W."/>
            <person name="Grigoriev I.V."/>
            <person name="Nagy L.G."/>
            <person name="Hibbett D."/>
            <person name="Henrissat B."/>
            <person name="Matheny P.B."/>
            <person name="Labbe J."/>
            <person name="Martin F.M."/>
        </authorList>
    </citation>
    <scope>NUCLEOTIDE SEQUENCE</scope>
    <source>
        <strain evidence="1">HHB10654</strain>
    </source>
</reference>